<evidence type="ECO:0000313" key="4">
    <source>
        <dbReference type="Proteomes" id="UP000605259"/>
    </source>
</evidence>
<sequence length="92" mass="10585">MTHGEQQITIIDEEGNEHLCQILFTFESDDTGKSYVIYSPIGEFDEDGDPIYHASSFEANEEGEDGDLFPVETEEEWEMIEEVLNTFLTEEE</sequence>
<dbReference type="RefSeq" id="WP_188388923.1">
    <property type="nucleotide sequence ID" value="NZ_BMFK01000002.1"/>
</dbReference>
<proteinExistence type="inferred from homology"/>
<gene>
    <name evidence="3" type="ORF">GCM10007140_26010</name>
</gene>
<evidence type="ECO:0000256" key="2">
    <source>
        <dbReference type="HAMAP-Rule" id="MF_01448"/>
    </source>
</evidence>
<dbReference type="NCBIfam" id="NF010216">
    <property type="entry name" value="PRK13678.1-3"/>
    <property type="match status" value="1"/>
</dbReference>
<evidence type="ECO:0000256" key="1">
    <source>
        <dbReference type="ARBA" id="ARBA00008439"/>
    </source>
</evidence>
<dbReference type="HAMAP" id="MF_01448">
    <property type="entry name" value="UPF0473"/>
    <property type="match status" value="1"/>
</dbReference>
<dbReference type="NCBIfam" id="NF010221">
    <property type="entry name" value="PRK13678.2-4"/>
    <property type="match status" value="1"/>
</dbReference>
<dbReference type="PANTHER" id="PTHR40066:SF1">
    <property type="entry name" value="UPF0473 PROTEIN CBO2561_CLC_2432"/>
    <property type="match status" value="1"/>
</dbReference>
<comment type="similarity">
    <text evidence="1 2">Belongs to the UPF0473 family.</text>
</comment>
<dbReference type="PANTHER" id="PTHR40066">
    <property type="entry name" value="UPF0473 PROTEIN CBO2561/CLC_2432"/>
    <property type="match status" value="1"/>
</dbReference>
<dbReference type="InterPro" id="IPR009711">
    <property type="entry name" value="UPF0473"/>
</dbReference>
<reference evidence="3" key="1">
    <citation type="journal article" date="2014" name="Int. J. Syst. Evol. Microbiol.">
        <title>Complete genome sequence of Corynebacterium casei LMG S-19264T (=DSM 44701T), isolated from a smear-ripened cheese.</title>
        <authorList>
            <consortium name="US DOE Joint Genome Institute (JGI-PGF)"/>
            <person name="Walter F."/>
            <person name="Albersmeier A."/>
            <person name="Kalinowski J."/>
            <person name="Ruckert C."/>
        </authorList>
    </citation>
    <scope>NUCLEOTIDE SEQUENCE</scope>
    <source>
        <strain evidence="3">CGMCC 1.12698</strain>
    </source>
</reference>
<dbReference type="Proteomes" id="UP000605259">
    <property type="component" value="Unassembled WGS sequence"/>
</dbReference>
<accession>A0A917ATU3</accession>
<comment type="caution">
    <text evidence="3">The sequence shown here is derived from an EMBL/GenBank/DDBJ whole genome shotgun (WGS) entry which is preliminary data.</text>
</comment>
<name>A0A917ATU3_9BACI</name>
<dbReference type="NCBIfam" id="NF010217">
    <property type="entry name" value="PRK13678.1-4"/>
    <property type="match status" value="1"/>
</dbReference>
<reference evidence="3" key="2">
    <citation type="submission" date="2020-09" db="EMBL/GenBank/DDBJ databases">
        <authorList>
            <person name="Sun Q."/>
            <person name="Zhou Y."/>
        </authorList>
    </citation>
    <scope>NUCLEOTIDE SEQUENCE</scope>
    <source>
        <strain evidence="3">CGMCC 1.12698</strain>
    </source>
</reference>
<dbReference type="AlphaFoldDB" id="A0A917ATU3"/>
<dbReference type="Pfam" id="PF06949">
    <property type="entry name" value="DUF1292"/>
    <property type="match status" value="1"/>
</dbReference>
<organism evidence="3 4">
    <name type="scientific">Priestia taiwanensis</name>
    <dbReference type="NCBI Taxonomy" id="1347902"/>
    <lineage>
        <taxon>Bacteria</taxon>
        <taxon>Bacillati</taxon>
        <taxon>Bacillota</taxon>
        <taxon>Bacilli</taxon>
        <taxon>Bacillales</taxon>
        <taxon>Bacillaceae</taxon>
        <taxon>Priestia</taxon>
    </lineage>
</organism>
<evidence type="ECO:0000313" key="3">
    <source>
        <dbReference type="EMBL" id="GGE74947.1"/>
    </source>
</evidence>
<protein>
    <recommendedName>
        <fullName evidence="2">UPF0473 protein GCM10007140_26010</fullName>
    </recommendedName>
</protein>
<keyword evidence="4" id="KW-1185">Reference proteome</keyword>
<dbReference type="EMBL" id="BMFK01000002">
    <property type="protein sequence ID" value="GGE74947.1"/>
    <property type="molecule type" value="Genomic_DNA"/>
</dbReference>